<accession>F8CMX8</accession>
<sequence>MRLPREAPAPPGSGEGASETPEDSRVSASFEETLLHDRSVKHDGLTQVEQLLFFDRRLSEPKGQGPFLNPLEQNNPNVATVVAKVCDGPYGKRFRADAA</sequence>
<dbReference type="EMBL" id="CP002830">
    <property type="protein sequence ID" value="AEI66600.1"/>
    <property type="molecule type" value="Genomic_DNA"/>
</dbReference>
<evidence type="ECO:0000313" key="2">
    <source>
        <dbReference type="EMBL" id="AEI66600.1"/>
    </source>
</evidence>
<dbReference type="KEGG" id="mfu:LILAB_23525"/>
<dbReference type="AlphaFoldDB" id="F8CMX8"/>
<reference evidence="2 3" key="1">
    <citation type="journal article" date="2011" name="J. Bacteriol.">
        <title>Genome sequence of the halotolerant marine bacterium Myxococcus fulvus HW-1.</title>
        <authorList>
            <person name="Li Z.F."/>
            <person name="Li X."/>
            <person name="Liu H."/>
            <person name="Liu X."/>
            <person name="Han K."/>
            <person name="Wu Z.H."/>
            <person name="Hu W."/>
            <person name="Li F.F."/>
            <person name="Li Y.Z."/>
        </authorList>
    </citation>
    <scope>NUCLEOTIDE SEQUENCE [LARGE SCALE GENOMIC DNA]</scope>
    <source>
        <strain evidence="3">ATCC BAA-855 / HW-1</strain>
    </source>
</reference>
<name>F8CMX8_MYXFH</name>
<dbReference type="Proteomes" id="UP000000488">
    <property type="component" value="Chromosome"/>
</dbReference>
<dbReference type="HOGENOM" id="CLU_2317325_0_0_7"/>
<protein>
    <submittedName>
        <fullName evidence="2">Uncharacterized protein</fullName>
    </submittedName>
</protein>
<gene>
    <name evidence="2" type="ordered locus">LILAB_23525</name>
</gene>
<dbReference type="STRING" id="483219.LILAB_23525"/>
<proteinExistence type="predicted"/>
<organism evidence="2 3">
    <name type="scientific">Myxococcus fulvus (strain ATCC BAA-855 / HW-1)</name>
    <dbReference type="NCBI Taxonomy" id="483219"/>
    <lineage>
        <taxon>Bacteria</taxon>
        <taxon>Pseudomonadati</taxon>
        <taxon>Myxococcota</taxon>
        <taxon>Myxococcia</taxon>
        <taxon>Myxococcales</taxon>
        <taxon>Cystobacterineae</taxon>
        <taxon>Myxococcaceae</taxon>
        <taxon>Myxococcus</taxon>
    </lineage>
</organism>
<evidence type="ECO:0000313" key="3">
    <source>
        <dbReference type="Proteomes" id="UP000000488"/>
    </source>
</evidence>
<evidence type="ECO:0000256" key="1">
    <source>
        <dbReference type="SAM" id="MobiDB-lite"/>
    </source>
</evidence>
<feature type="region of interest" description="Disordered" evidence="1">
    <location>
        <begin position="1"/>
        <end position="29"/>
    </location>
</feature>